<organism evidence="2 3">
    <name type="scientific">Pedobacter caeni</name>
    <dbReference type="NCBI Taxonomy" id="288992"/>
    <lineage>
        <taxon>Bacteria</taxon>
        <taxon>Pseudomonadati</taxon>
        <taxon>Bacteroidota</taxon>
        <taxon>Sphingobacteriia</taxon>
        <taxon>Sphingobacteriales</taxon>
        <taxon>Sphingobacteriaceae</taxon>
        <taxon>Pedobacter</taxon>
    </lineage>
</organism>
<name>A0A1M4VC11_9SPHI</name>
<dbReference type="OrthoDB" id="9808624at2"/>
<dbReference type="InterPro" id="IPR025285">
    <property type="entry name" value="DUF4145"/>
</dbReference>
<feature type="domain" description="DUF4145" evidence="1">
    <location>
        <begin position="88"/>
        <end position="170"/>
    </location>
</feature>
<dbReference type="Pfam" id="PF13643">
    <property type="entry name" value="DUF4145"/>
    <property type="match status" value="1"/>
</dbReference>
<proteinExistence type="predicted"/>
<accession>A0A1M4VC11</accession>
<evidence type="ECO:0000313" key="3">
    <source>
        <dbReference type="Proteomes" id="UP000184287"/>
    </source>
</evidence>
<evidence type="ECO:0000259" key="1">
    <source>
        <dbReference type="Pfam" id="PF13643"/>
    </source>
</evidence>
<dbReference type="RefSeq" id="WP_073227787.1">
    <property type="nucleotide sequence ID" value="NZ_FQUQ01000001.1"/>
</dbReference>
<protein>
    <recommendedName>
        <fullName evidence="1">DUF4145 domain-containing protein</fullName>
    </recommendedName>
</protein>
<reference evidence="3" key="1">
    <citation type="submission" date="2016-11" db="EMBL/GenBank/DDBJ databases">
        <authorList>
            <person name="Varghese N."/>
            <person name="Submissions S."/>
        </authorList>
    </citation>
    <scope>NUCLEOTIDE SEQUENCE [LARGE SCALE GENOMIC DNA]</scope>
    <source>
        <strain evidence="3">DSM 16990</strain>
    </source>
</reference>
<evidence type="ECO:0000313" key="2">
    <source>
        <dbReference type="EMBL" id="SHE66443.1"/>
    </source>
</evidence>
<dbReference type="EMBL" id="FQUQ01000001">
    <property type="protein sequence ID" value="SHE66443.1"/>
    <property type="molecule type" value="Genomic_DNA"/>
</dbReference>
<dbReference type="AlphaFoldDB" id="A0A1M4VC11"/>
<keyword evidence="3" id="KW-1185">Reference proteome</keyword>
<sequence length="209" mass="23438">MNFIQPQVFLKSFTCPYCSAIAQQNWWHTSFSGNRYPTSSNNGIRVSHCQHCEEYTLWVWDNMVYPTNGNAPSPNGEMPEAVKKIYLEACSIYQKSPRGAAALLRLGIQMLCKELGENGTNINNDIKNLVEKGLPEIVQKSLDIVRVTGNDAVHPGQIDTDDPNTVARLFELTNIVVQYMITLPKQVGSLYDSLPTDKVEAISKRDKTN</sequence>
<gene>
    <name evidence="2" type="ORF">SAMN04488522_101855</name>
</gene>
<dbReference type="Proteomes" id="UP000184287">
    <property type="component" value="Unassembled WGS sequence"/>
</dbReference>